<keyword evidence="2" id="KW-1185">Reference proteome</keyword>
<accession>A4PE68</accession>
<dbReference type="RefSeq" id="YP_001165295.1">
    <property type="nucleotide sequence ID" value="NC_009382.1"/>
</dbReference>
<proteinExistence type="predicted"/>
<reference evidence="2" key="1">
    <citation type="journal article" date="2008" name="J. Bacteriol.">
        <title>Genomic characterization of Ralstonia solanacearum phage phiRSA1 and its related prophage (phiRSX) in strain GMI1000.</title>
        <authorList>
            <person name="Fujiwara A."/>
            <person name="Kawasaki T."/>
            <person name="Usami S."/>
            <person name="Fujie M."/>
            <person name="Yamada T."/>
        </authorList>
    </citation>
    <scope>NUCLEOTIDE SEQUENCE</scope>
</reference>
<name>A4PE68_9CAUD</name>
<dbReference type="KEGG" id="vg:5247150"/>
<protein>
    <submittedName>
        <fullName evidence="1">Pseudomonas resinovorans ORF80-like</fullName>
    </submittedName>
</protein>
<sequence>MSILVLPLRGDFFDQIPAGTKCEEYRLCKPHWRRRLEGRTFDRIELTRGYPRRDDSARRLPRPWRGYIIKTITHPHFGPEPVQVFAIRVNVTPETM</sequence>
<dbReference type="EMBL" id="AB276040">
    <property type="protein sequence ID" value="BAF52423.1"/>
    <property type="molecule type" value="Genomic_DNA"/>
</dbReference>
<dbReference type="GeneID" id="5247150"/>
<evidence type="ECO:0000313" key="1">
    <source>
        <dbReference type="EMBL" id="BAF52423.1"/>
    </source>
</evidence>
<dbReference type="Proteomes" id="UP000000227">
    <property type="component" value="Segment"/>
</dbReference>
<organism evidence="1 2">
    <name type="scientific">Ralstonia phage RSA1</name>
    <dbReference type="NCBI Taxonomy" id="2993856"/>
    <lineage>
        <taxon>Viruses</taxon>
        <taxon>Duplodnaviria</taxon>
        <taxon>Heunggongvirae</taxon>
        <taxon>Uroviricota</taxon>
        <taxon>Caudoviricetes</taxon>
        <taxon>Peduoviridae</taxon>
        <taxon>Aresaunavirus</taxon>
        <taxon>Aresaunavirus RSA1</taxon>
    </lineage>
</organism>
<evidence type="ECO:0000313" key="2">
    <source>
        <dbReference type="Proteomes" id="UP000000227"/>
    </source>
</evidence>
<dbReference type="OrthoDB" id="18853at10239"/>